<name>A0A0K1EC08_CHOCO</name>
<proteinExistence type="predicted"/>
<protein>
    <recommendedName>
        <fullName evidence="5">PGRS family protein</fullName>
    </recommendedName>
</protein>
<dbReference type="KEGG" id="ccro:CMC5_022350"/>
<organism evidence="3 4">
    <name type="scientific">Chondromyces crocatus</name>
    <dbReference type="NCBI Taxonomy" id="52"/>
    <lineage>
        <taxon>Bacteria</taxon>
        <taxon>Pseudomonadati</taxon>
        <taxon>Myxococcota</taxon>
        <taxon>Polyangia</taxon>
        <taxon>Polyangiales</taxon>
        <taxon>Polyangiaceae</taxon>
        <taxon>Chondromyces</taxon>
    </lineage>
</organism>
<evidence type="ECO:0000256" key="1">
    <source>
        <dbReference type="SAM" id="MobiDB-lite"/>
    </source>
</evidence>
<keyword evidence="4" id="KW-1185">Reference proteome</keyword>
<feature type="compositionally biased region" description="Gly residues" evidence="1">
    <location>
        <begin position="461"/>
        <end position="481"/>
    </location>
</feature>
<evidence type="ECO:0008006" key="5">
    <source>
        <dbReference type="Google" id="ProtNLM"/>
    </source>
</evidence>
<dbReference type="STRING" id="52.CMC5_022350"/>
<accession>A0A0K1EC08</accession>
<keyword evidence="2" id="KW-0732">Signal</keyword>
<feature type="region of interest" description="Disordered" evidence="1">
    <location>
        <begin position="449"/>
        <end position="534"/>
    </location>
</feature>
<feature type="signal peptide" evidence="2">
    <location>
        <begin position="1"/>
        <end position="28"/>
    </location>
</feature>
<reference evidence="3 4" key="1">
    <citation type="submission" date="2015-07" db="EMBL/GenBank/DDBJ databases">
        <title>Genome analysis of myxobacterium Chondromyces crocatus Cm c5 reveals a high potential for natural compound synthesis and the genetic basis for the loss of fruiting body formation.</title>
        <authorList>
            <person name="Zaburannyi N."/>
            <person name="Bunk B."/>
            <person name="Maier J."/>
            <person name="Overmann J."/>
            <person name="Mueller R."/>
        </authorList>
    </citation>
    <scope>NUCLEOTIDE SEQUENCE [LARGE SCALE GENOMIC DNA]</scope>
    <source>
        <strain evidence="3 4">Cm c5</strain>
    </source>
</reference>
<evidence type="ECO:0000313" key="4">
    <source>
        <dbReference type="Proteomes" id="UP000067626"/>
    </source>
</evidence>
<feature type="chain" id="PRO_5005459199" description="PGRS family protein" evidence="2">
    <location>
        <begin position="29"/>
        <end position="534"/>
    </location>
</feature>
<feature type="region of interest" description="Disordered" evidence="1">
    <location>
        <begin position="354"/>
        <end position="399"/>
    </location>
</feature>
<evidence type="ECO:0000256" key="2">
    <source>
        <dbReference type="SAM" id="SignalP"/>
    </source>
</evidence>
<feature type="compositionally biased region" description="Gly residues" evidence="1">
    <location>
        <begin position="506"/>
        <end position="516"/>
    </location>
</feature>
<evidence type="ECO:0000313" key="3">
    <source>
        <dbReference type="EMBL" id="AKT38093.1"/>
    </source>
</evidence>
<dbReference type="EMBL" id="CP012159">
    <property type="protein sequence ID" value="AKT38093.1"/>
    <property type="molecule type" value="Genomic_DNA"/>
</dbReference>
<dbReference type="AlphaFoldDB" id="A0A0K1EC08"/>
<dbReference type="Proteomes" id="UP000067626">
    <property type="component" value="Chromosome"/>
</dbReference>
<gene>
    <name evidence="3" type="ORF">CMC5_022350</name>
</gene>
<sequence length="534" mass="49541">MNTTTRRRLGRGLATLGLMTAAVLGASAGCSSASDDCAQTNSCGGGGDGGGGDGGSGAGTPAGCIPKGSDEAVKDDCGIWVSLSRGDDANDGSSKAAPKKSLRHAALVAAERGVPRVYACGEVFEEQVEVRPGVTIFGGLDCAGGWVWKEDTKTGVHGPPDVPAVKLLAGDGTTRLEDLEIRASDAETPGASSIGVLAAGVTAELERCAIVAGNGADGAPGAPGDPMPRAQGGTAGNPGRNACTMAGDGATTPGGAQVVNMCEEDGGEPSIGGKGGDGTFMVGRDGEPGEVGTLGQAGLGEPNGAGTWSCATGTGLGYAGEPGVDGDAGTGGTGNGSLSAESGYIGISGNAGTAGKRGQGGGGGGGAKGPGSCPGGATQGSGASGGSGGSGGCGGKPGQGGGAGGSSIALVSIEATLSLNGCALEAGNGGKGGLGGDLQLGGIGGTSGPGGTGVNLSRAGCRGGDGGDGGRGGPGGGGAGGHTLSIAFKGTPVSTSGEIRRLQGSAGPGGLGGDGNGANNAGESGSKADAQEFP</sequence>
<feature type="compositionally biased region" description="Gly residues" evidence="1">
    <location>
        <begin position="355"/>
        <end position="399"/>
    </location>
</feature>
<dbReference type="PROSITE" id="PS51257">
    <property type="entry name" value="PROKAR_LIPOPROTEIN"/>
    <property type="match status" value="1"/>
</dbReference>